<dbReference type="RefSeq" id="WP_345826540.1">
    <property type="nucleotide sequence ID" value="NZ_JBDIML010000009.1"/>
</dbReference>
<keyword evidence="1" id="KW-1133">Transmembrane helix</keyword>
<name>A0ABU9XL67_9BACI</name>
<feature type="transmembrane region" description="Helical" evidence="1">
    <location>
        <begin position="93"/>
        <end position="111"/>
    </location>
</feature>
<dbReference type="Pfam" id="PF13638">
    <property type="entry name" value="PIN_4"/>
    <property type="match status" value="1"/>
</dbReference>
<evidence type="ECO:0000313" key="3">
    <source>
        <dbReference type="EMBL" id="MEN2769042.1"/>
    </source>
</evidence>
<comment type="caution">
    <text evidence="3">The sequence shown here is derived from an EMBL/GenBank/DDBJ whole genome shotgun (WGS) entry which is preliminary data.</text>
</comment>
<feature type="domain" description="PIN" evidence="2">
    <location>
        <begin position="146"/>
        <end position="270"/>
    </location>
</feature>
<dbReference type="Gene3D" id="3.40.50.1010">
    <property type="entry name" value="5'-nuclease"/>
    <property type="match status" value="1"/>
</dbReference>
<protein>
    <submittedName>
        <fullName evidence="3">PIN domain-containing protein</fullName>
    </submittedName>
</protein>
<proteinExistence type="predicted"/>
<dbReference type="SUPFAM" id="SSF88723">
    <property type="entry name" value="PIN domain-like"/>
    <property type="match status" value="1"/>
</dbReference>
<accession>A0ABU9XL67</accession>
<gene>
    <name evidence="3" type="ORF">ABC228_17855</name>
</gene>
<evidence type="ECO:0000256" key="1">
    <source>
        <dbReference type="SAM" id="Phobius"/>
    </source>
</evidence>
<feature type="transmembrane region" description="Helical" evidence="1">
    <location>
        <begin position="19"/>
        <end position="38"/>
    </location>
</feature>
<dbReference type="Proteomes" id="UP001444625">
    <property type="component" value="Unassembled WGS sequence"/>
</dbReference>
<reference evidence="3 4" key="1">
    <citation type="submission" date="2024-05" db="EMBL/GenBank/DDBJ databases">
        <authorList>
            <person name="Haq I."/>
            <person name="Ullah Z."/>
            <person name="Ahmad R."/>
            <person name="Li M."/>
            <person name="Tong Y."/>
        </authorList>
    </citation>
    <scope>NUCLEOTIDE SEQUENCE [LARGE SCALE GENOMIC DNA]</scope>
    <source>
        <strain evidence="3 4">16A2E</strain>
    </source>
</reference>
<dbReference type="InterPro" id="IPR002716">
    <property type="entry name" value="PIN_dom"/>
</dbReference>
<feature type="transmembrane region" description="Helical" evidence="1">
    <location>
        <begin position="67"/>
        <end position="87"/>
    </location>
</feature>
<evidence type="ECO:0000259" key="2">
    <source>
        <dbReference type="Pfam" id="PF13638"/>
    </source>
</evidence>
<dbReference type="EMBL" id="JBDIML010000009">
    <property type="protein sequence ID" value="MEN2769042.1"/>
    <property type="molecule type" value="Genomic_DNA"/>
</dbReference>
<evidence type="ECO:0000313" key="4">
    <source>
        <dbReference type="Proteomes" id="UP001444625"/>
    </source>
</evidence>
<keyword evidence="1" id="KW-0472">Membrane</keyword>
<organism evidence="3 4">
    <name type="scientific">Ornithinibacillus xuwenensis</name>
    <dbReference type="NCBI Taxonomy" id="3144668"/>
    <lineage>
        <taxon>Bacteria</taxon>
        <taxon>Bacillati</taxon>
        <taxon>Bacillota</taxon>
        <taxon>Bacilli</taxon>
        <taxon>Bacillales</taxon>
        <taxon>Bacillaceae</taxon>
        <taxon>Ornithinibacillus</taxon>
    </lineage>
</organism>
<keyword evidence="1" id="KW-0812">Transmembrane</keyword>
<dbReference type="InterPro" id="IPR029060">
    <property type="entry name" value="PIN-like_dom_sf"/>
</dbReference>
<keyword evidence="4" id="KW-1185">Reference proteome</keyword>
<sequence>MLLAIVVGMITKWLDIQDIYQIIIYILSVILFANFYRVKQSSSIEQGKAGFLSVLVPGLGHIYARKVVLGFVIILLQFILYFISIGFDNETMLIAWIGLTILAAIHANRTAGKMEDVLAKQSLQKLAVMKYRRLEEAIQKGIAIAPDTNILMHEQLMLIAAYRDSNMKLYISKQVMRELDGLKSNDDPGTRKSAQIGFDVLELYQEAGRCEFLEVPSKEYLNRHHLNGGPDEKIIASCLKLLEKNVPVIFVSNDKGARILARNSKMPTVSL</sequence>